<evidence type="ECO:0000313" key="2">
    <source>
        <dbReference type="Proteomes" id="UP000636800"/>
    </source>
</evidence>
<accession>A0A835QSQ5</accession>
<protein>
    <submittedName>
        <fullName evidence="1">Uncharacterized protein</fullName>
    </submittedName>
</protein>
<dbReference type="EMBL" id="JADCNL010000007">
    <property type="protein sequence ID" value="KAG0474167.1"/>
    <property type="molecule type" value="Genomic_DNA"/>
</dbReference>
<reference evidence="1 2" key="1">
    <citation type="journal article" date="2020" name="Nat. Food">
        <title>A phased Vanilla planifolia genome enables genetic improvement of flavour and production.</title>
        <authorList>
            <person name="Hasing T."/>
            <person name="Tang H."/>
            <person name="Brym M."/>
            <person name="Khazi F."/>
            <person name="Huang T."/>
            <person name="Chambers A.H."/>
        </authorList>
    </citation>
    <scope>NUCLEOTIDE SEQUENCE [LARGE SCALE GENOMIC DNA]</scope>
    <source>
        <tissue evidence="1">Leaf</tissue>
    </source>
</reference>
<comment type="caution">
    <text evidence="1">The sequence shown here is derived from an EMBL/GenBank/DDBJ whole genome shotgun (WGS) entry which is preliminary data.</text>
</comment>
<organism evidence="1 2">
    <name type="scientific">Vanilla planifolia</name>
    <name type="common">Vanilla</name>
    <dbReference type="NCBI Taxonomy" id="51239"/>
    <lineage>
        <taxon>Eukaryota</taxon>
        <taxon>Viridiplantae</taxon>
        <taxon>Streptophyta</taxon>
        <taxon>Embryophyta</taxon>
        <taxon>Tracheophyta</taxon>
        <taxon>Spermatophyta</taxon>
        <taxon>Magnoliopsida</taxon>
        <taxon>Liliopsida</taxon>
        <taxon>Asparagales</taxon>
        <taxon>Orchidaceae</taxon>
        <taxon>Vanilloideae</taxon>
        <taxon>Vanilleae</taxon>
        <taxon>Vanilla</taxon>
    </lineage>
</organism>
<proteinExistence type="predicted"/>
<name>A0A835QSQ5_VANPL</name>
<dbReference type="AlphaFoldDB" id="A0A835QSQ5"/>
<gene>
    <name evidence="1" type="ORF">HPP92_016024</name>
</gene>
<keyword evidence="2" id="KW-1185">Reference proteome</keyword>
<sequence>MTHQSQENRNAYEFLNKVEYLKGIAIYESINKEFATYSESTKDEESREGS</sequence>
<dbReference type="OrthoDB" id="669976at2759"/>
<dbReference type="Proteomes" id="UP000636800">
    <property type="component" value="Chromosome 7"/>
</dbReference>
<evidence type="ECO:0000313" key="1">
    <source>
        <dbReference type="EMBL" id="KAG0474167.1"/>
    </source>
</evidence>